<dbReference type="AlphaFoldDB" id="A0A2U9TCJ1"/>
<protein>
    <submittedName>
        <fullName evidence="6">MerR</fullName>
    </submittedName>
</protein>
<dbReference type="PROSITE" id="PS50937">
    <property type="entry name" value="HTH_MERR_2"/>
    <property type="match status" value="1"/>
</dbReference>
<proteinExistence type="predicted"/>
<organism evidence="6 7">
    <name type="scientific">Marilutibacter maris</name>
    <dbReference type="NCBI Taxonomy" id="1605891"/>
    <lineage>
        <taxon>Bacteria</taxon>
        <taxon>Pseudomonadati</taxon>
        <taxon>Pseudomonadota</taxon>
        <taxon>Gammaproteobacteria</taxon>
        <taxon>Lysobacterales</taxon>
        <taxon>Lysobacteraceae</taxon>
        <taxon>Marilutibacter</taxon>
    </lineage>
</organism>
<evidence type="ECO:0000256" key="3">
    <source>
        <dbReference type="ARBA" id="ARBA00023163"/>
    </source>
</evidence>
<dbReference type="SMART" id="SM00422">
    <property type="entry name" value="HTH_MERR"/>
    <property type="match status" value="1"/>
</dbReference>
<dbReference type="GO" id="GO:0003677">
    <property type="term" value="F:DNA binding"/>
    <property type="evidence" value="ECO:0007669"/>
    <property type="project" value="UniProtKB-KW"/>
</dbReference>
<evidence type="ECO:0000256" key="1">
    <source>
        <dbReference type="ARBA" id="ARBA00023015"/>
    </source>
</evidence>
<feature type="coiled-coil region" evidence="4">
    <location>
        <begin position="85"/>
        <end position="112"/>
    </location>
</feature>
<dbReference type="EMBL" id="CP029843">
    <property type="protein sequence ID" value="AWV07289.1"/>
    <property type="molecule type" value="Genomic_DNA"/>
</dbReference>
<evidence type="ECO:0000313" key="6">
    <source>
        <dbReference type="EMBL" id="AWV07289.1"/>
    </source>
</evidence>
<dbReference type="PANTHER" id="PTHR30204:SF92">
    <property type="entry name" value="HTH-TYPE TRANSCRIPTIONAL REGULATOR ZNTR"/>
    <property type="match status" value="1"/>
</dbReference>
<keyword evidence="7" id="KW-1185">Reference proteome</keyword>
<reference evidence="6 7" key="1">
    <citation type="submission" date="2018-05" db="EMBL/GenBank/DDBJ databases">
        <title>The complete genome of Lysobacter maris HZ9B, a marine bacterium antagonistic against terrestrial plant pathogens.</title>
        <authorList>
            <person name="Zhang X.-Q."/>
        </authorList>
    </citation>
    <scope>NUCLEOTIDE SEQUENCE [LARGE SCALE GENOMIC DNA]</scope>
    <source>
        <strain evidence="6 7">HZ9B</strain>
    </source>
</reference>
<dbReference type="Pfam" id="PF00376">
    <property type="entry name" value="MerR"/>
    <property type="match status" value="1"/>
</dbReference>
<keyword evidence="1" id="KW-0805">Transcription regulation</keyword>
<dbReference type="CDD" id="cd04770">
    <property type="entry name" value="HTH_HMRTR"/>
    <property type="match status" value="1"/>
</dbReference>
<dbReference type="PRINTS" id="PR00040">
    <property type="entry name" value="HTHMERR"/>
</dbReference>
<dbReference type="InterPro" id="IPR047057">
    <property type="entry name" value="MerR_fam"/>
</dbReference>
<sequence length="136" mass="15290">MDKAMKIGELSRRTGIGIDTVRYYERQGLMRPANRMASGYRLFDEQDVARLHFIRRAKVLGFTLEEIGELLALSDHRDEDMASMKAVATARLADVERRLAELERMRDGLRTLVDACPGHGAMARCPILNALVEDAA</sequence>
<gene>
    <name evidence="6" type="ORF">C9I47_1589</name>
</gene>
<dbReference type="PANTHER" id="PTHR30204">
    <property type="entry name" value="REDOX-CYCLING DRUG-SENSING TRANSCRIPTIONAL ACTIVATOR SOXR"/>
    <property type="match status" value="1"/>
</dbReference>
<dbReference type="InterPro" id="IPR000551">
    <property type="entry name" value="MerR-type_HTH_dom"/>
</dbReference>
<evidence type="ECO:0000259" key="5">
    <source>
        <dbReference type="PROSITE" id="PS50937"/>
    </source>
</evidence>
<accession>A0A2U9TCJ1</accession>
<dbReference type="InterPro" id="IPR009061">
    <property type="entry name" value="DNA-bd_dom_put_sf"/>
</dbReference>
<evidence type="ECO:0000313" key="7">
    <source>
        <dbReference type="Proteomes" id="UP000249447"/>
    </source>
</evidence>
<dbReference type="Pfam" id="PF09278">
    <property type="entry name" value="MerR-DNA-bind"/>
    <property type="match status" value="1"/>
</dbReference>
<dbReference type="Proteomes" id="UP000249447">
    <property type="component" value="Chromosome"/>
</dbReference>
<feature type="domain" description="HTH merR-type" evidence="5">
    <location>
        <begin position="4"/>
        <end position="73"/>
    </location>
</feature>
<keyword evidence="4" id="KW-0175">Coiled coil</keyword>
<dbReference type="KEGG" id="lmb:C9I47_1589"/>
<dbReference type="SUPFAM" id="SSF46955">
    <property type="entry name" value="Putative DNA-binding domain"/>
    <property type="match status" value="1"/>
</dbReference>
<name>A0A2U9TCJ1_9GAMM</name>
<evidence type="ECO:0000256" key="4">
    <source>
        <dbReference type="SAM" id="Coils"/>
    </source>
</evidence>
<keyword evidence="3" id="KW-0804">Transcription</keyword>
<dbReference type="Gene3D" id="1.10.1660.10">
    <property type="match status" value="1"/>
</dbReference>
<keyword evidence="2" id="KW-0238">DNA-binding</keyword>
<evidence type="ECO:0000256" key="2">
    <source>
        <dbReference type="ARBA" id="ARBA00023125"/>
    </source>
</evidence>
<dbReference type="InterPro" id="IPR015358">
    <property type="entry name" value="Tscrpt_reg_MerR_DNA-bd"/>
</dbReference>
<dbReference type="GO" id="GO:0003700">
    <property type="term" value="F:DNA-binding transcription factor activity"/>
    <property type="evidence" value="ECO:0007669"/>
    <property type="project" value="InterPro"/>
</dbReference>